<comment type="caution">
    <text evidence="9">The sequence shown here is derived from an EMBL/GenBank/DDBJ whole genome shotgun (WGS) entry which is preliminary data.</text>
</comment>
<sequence length="545" mass="58718">MWPTMNSWRVRPAPIVRASWRSCSTRAPPAPLSRRAADLSDKRPSMQNDLRSKTVKAISHLGIGSAVGKLISLGTTLLLARLLSPADYGLMEIAMMFISFVGFFNEIGMGAAIVQKRDLKQAEVNGCFAIAVLLSLVLLLGTLLLSGLIADFFQHAELAAMISTLAVGFVIGSFGAIPEAFLRKEMQFKAIAGVNILSILLQSVISVALALAGLGVWSLVWGSLVAAAVCSIGFFLLSPWRPRGRYGIREAVDLALFGMHVTTSRVFWFLYSNADRAVVGKLLGAASLGVYGMAFSLATLPSSQITSLVTNVASPLFSKLQREFDRLNAVVIHMTRGIAYVTYPALLGMLACSQELILVVLGPKWIECQVPFGALCLMGLIKSVDPLLSQVLTSIGNVKKLAAYTALCALVMSLAFAAGALLDGLRGVSAAWVLVYPLLSVKLLRDVCRLTGMSMRAYYRCLLPILCGALAMVAAVLLVRQLLYALGLPVAAILLLEIAAGVLAYLAWIIFVDRNAVQEIRQILIDLGAPASRFERWPFIRASRS</sequence>
<dbReference type="PANTHER" id="PTHR30250">
    <property type="entry name" value="PST FAMILY PREDICTED COLANIC ACID TRANSPORTER"/>
    <property type="match status" value="1"/>
</dbReference>
<evidence type="ECO:0000256" key="4">
    <source>
        <dbReference type="ARBA" id="ARBA00022692"/>
    </source>
</evidence>
<protein>
    <submittedName>
        <fullName evidence="9">Uncharacterized protein</fullName>
    </submittedName>
</protein>
<feature type="transmembrane region" description="Helical" evidence="8">
    <location>
        <begin position="190"/>
        <end position="213"/>
    </location>
</feature>
<feature type="transmembrane region" description="Helical" evidence="8">
    <location>
        <begin position="428"/>
        <end position="445"/>
    </location>
</feature>
<dbReference type="CDD" id="cd13127">
    <property type="entry name" value="MATE_tuaB_like"/>
    <property type="match status" value="1"/>
</dbReference>
<name>A0A2D0B676_9BURK</name>
<evidence type="ECO:0000256" key="5">
    <source>
        <dbReference type="ARBA" id="ARBA00022989"/>
    </source>
</evidence>
<feature type="transmembrane region" description="Helical" evidence="8">
    <location>
        <begin position="126"/>
        <end position="146"/>
    </location>
</feature>
<feature type="transmembrane region" description="Helical" evidence="8">
    <location>
        <begin position="457"/>
        <end position="478"/>
    </location>
</feature>
<keyword evidence="5 8" id="KW-1133">Transmembrane helix</keyword>
<dbReference type="AlphaFoldDB" id="A0A2D0B676"/>
<feature type="compositionally biased region" description="Basic and acidic residues" evidence="7">
    <location>
        <begin position="35"/>
        <end position="44"/>
    </location>
</feature>
<dbReference type="Pfam" id="PF13440">
    <property type="entry name" value="Polysacc_synt_3"/>
    <property type="match status" value="1"/>
</dbReference>
<dbReference type="InterPro" id="IPR050833">
    <property type="entry name" value="Poly_Biosynth_Transport"/>
</dbReference>
<gene>
    <name evidence="9" type="ORF">CEJ42_08115</name>
</gene>
<evidence type="ECO:0000256" key="2">
    <source>
        <dbReference type="ARBA" id="ARBA00007430"/>
    </source>
</evidence>
<dbReference type="EMBL" id="NJGU01000004">
    <property type="protein sequence ID" value="OWY29809.1"/>
    <property type="molecule type" value="Genomic_DNA"/>
</dbReference>
<comment type="similarity">
    <text evidence="2">Belongs to the polysaccharide synthase family.</text>
</comment>
<feature type="transmembrane region" description="Helical" evidence="8">
    <location>
        <begin position="158"/>
        <end position="178"/>
    </location>
</feature>
<evidence type="ECO:0000256" key="7">
    <source>
        <dbReference type="SAM" id="MobiDB-lite"/>
    </source>
</evidence>
<accession>A0A2D0B676</accession>
<dbReference type="GO" id="GO:0005886">
    <property type="term" value="C:plasma membrane"/>
    <property type="evidence" value="ECO:0007669"/>
    <property type="project" value="UniProtKB-SubCell"/>
</dbReference>
<evidence type="ECO:0000256" key="1">
    <source>
        <dbReference type="ARBA" id="ARBA00004651"/>
    </source>
</evidence>
<dbReference type="PANTHER" id="PTHR30250:SF10">
    <property type="entry name" value="LIPOPOLYSACCHARIDE BIOSYNTHESIS PROTEIN WZXC"/>
    <property type="match status" value="1"/>
</dbReference>
<feature type="transmembrane region" description="Helical" evidence="8">
    <location>
        <begin position="219"/>
        <end position="240"/>
    </location>
</feature>
<evidence type="ECO:0000256" key="6">
    <source>
        <dbReference type="ARBA" id="ARBA00023136"/>
    </source>
</evidence>
<reference evidence="9 10" key="1">
    <citation type="submission" date="2017-06" db="EMBL/GenBank/DDBJ databases">
        <title>Herbaspirillum phytohormonus sp. nov., isolated from the root nodule of Robinia pseudoacacia in lead-zinc mine.</title>
        <authorList>
            <person name="Fan M."/>
            <person name="Lin Y."/>
        </authorList>
    </citation>
    <scope>NUCLEOTIDE SEQUENCE [LARGE SCALE GENOMIC DNA]</scope>
    <source>
        <strain evidence="9 10">HZ10</strain>
    </source>
</reference>
<feature type="region of interest" description="Disordered" evidence="7">
    <location>
        <begin position="26"/>
        <end position="47"/>
    </location>
</feature>
<keyword evidence="4 8" id="KW-0812">Transmembrane</keyword>
<dbReference type="Proteomes" id="UP000197596">
    <property type="component" value="Unassembled WGS sequence"/>
</dbReference>
<feature type="transmembrane region" description="Helical" evidence="8">
    <location>
        <begin position="401"/>
        <end position="422"/>
    </location>
</feature>
<feature type="transmembrane region" description="Helical" evidence="8">
    <location>
        <begin position="484"/>
        <end position="511"/>
    </location>
</feature>
<evidence type="ECO:0000256" key="8">
    <source>
        <dbReference type="SAM" id="Phobius"/>
    </source>
</evidence>
<proteinExistence type="inferred from homology"/>
<feature type="transmembrane region" description="Helical" evidence="8">
    <location>
        <begin position="338"/>
        <end position="360"/>
    </location>
</feature>
<comment type="subcellular location">
    <subcellularLocation>
        <location evidence="1">Cell membrane</location>
        <topology evidence="1">Multi-pass membrane protein</topology>
    </subcellularLocation>
</comment>
<keyword evidence="6 8" id="KW-0472">Membrane</keyword>
<feature type="transmembrane region" description="Helical" evidence="8">
    <location>
        <begin position="93"/>
        <end position="114"/>
    </location>
</feature>
<evidence type="ECO:0000313" key="9">
    <source>
        <dbReference type="EMBL" id="OWY29809.1"/>
    </source>
</evidence>
<feature type="transmembrane region" description="Helical" evidence="8">
    <location>
        <begin position="61"/>
        <end position="81"/>
    </location>
</feature>
<organism evidence="9 10">
    <name type="scientific">Herbaspirillum robiniae</name>
    <dbReference type="NCBI Taxonomy" id="2014887"/>
    <lineage>
        <taxon>Bacteria</taxon>
        <taxon>Pseudomonadati</taxon>
        <taxon>Pseudomonadota</taxon>
        <taxon>Betaproteobacteria</taxon>
        <taxon>Burkholderiales</taxon>
        <taxon>Oxalobacteraceae</taxon>
        <taxon>Herbaspirillum</taxon>
    </lineage>
</organism>
<keyword evidence="3" id="KW-1003">Cell membrane</keyword>
<evidence type="ECO:0000256" key="3">
    <source>
        <dbReference type="ARBA" id="ARBA00022475"/>
    </source>
</evidence>
<evidence type="ECO:0000313" key="10">
    <source>
        <dbReference type="Proteomes" id="UP000197596"/>
    </source>
</evidence>